<evidence type="ECO:0000256" key="2">
    <source>
        <dbReference type="ARBA" id="ARBA00022448"/>
    </source>
</evidence>
<feature type="domain" description="CusB-like beta-barrel" evidence="4">
    <location>
        <begin position="154"/>
        <end position="228"/>
    </location>
</feature>
<evidence type="ECO:0000259" key="6">
    <source>
        <dbReference type="Pfam" id="PF25975"/>
    </source>
</evidence>
<dbReference type="Pfam" id="PF25975">
    <property type="entry name" value="CzcB_C"/>
    <property type="match status" value="1"/>
</dbReference>
<reference evidence="7 8" key="1">
    <citation type="submission" date="2018-06" db="EMBL/GenBank/DDBJ databases">
        <authorList>
            <consortium name="Pathogen Informatics"/>
            <person name="Doyle S."/>
        </authorList>
    </citation>
    <scope>NUCLEOTIDE SEQUENCE [LARGE SCALE GENOMIC DNA]</scope>
    <source>
        <strain evidence="7 8">NCTC10736</strain>
    </source>
</reference>
<keyword evidence="3" id="KW-0732">Signal</keyword>
<dbReference type="InterPro" id="IPR058792">
    <property type="entry name" value="Beta-barrel_RND_2"/>
</dbReference>
<evidence type="ECO:0000256" key="3">
    <source>
        <dbReference type="SAM" id="SignalP"/>
    </source>
</evidence>
<evidence type="ECO:0000256" key="1">
    <source>
        <dbReference type="ARBA" id="ARBA00009477"/>
    </source>
</evidence>
<dbReference type="InterPro" id="IPR051909">
    <property type="entry name" value="MFP_Cation_Efflux"/>
</dbReference>
<dbReference type="GO" id="GO:0030288">
    <property type="term" value="C:outer membrane-bounded periplasmic space"/>
    <property type="evidence" value="ECO:0007669"/>
    <property type="project" value="TreeGrafter"/>
</dbReference>
<dbReference type="RefSeq" id="WP_011638885.1">
    <property type="nucleotide sequence ID" value="NZ_UGYV01000004.1"/>
</dbReference>
<dbReference type="GO" id="GO:0015679">
    <property type="term" value="P:plasma membrane copper ion transport"/>
    <property type="evidence" value="ECO:0007669"/>
    <property type="project" value="TreeGrafter"/>
</dbReference>
<dbReference type="Gene3D" id="2.40.30.170">
    <property type="match status" value="1"/>
</dbReference>
<gene>
    <name evidence="7" type="primary">czcB_3</name>
    <name evidence="7" type="ORF">NCTC10736_04049</name>
</gene>
<dbReference type="PANTHER" id="PTHR30097">
    <property type="entry name" value="CATION EFFLUX SYSTEM PROTEIN CUSB"/>
    <property type="match status" value="1"/>
</dbReference>
<keyword evidence="2" id="KW-0813">Transport</keyword>
<proteinExistence type="inferred from homology"/>
<evidence type="ECO:0000259" key="5">
    <source>
        <dbReference type="Pfam" id="PF25973"/>
    </source>
</evidence>
<name>A0A380BYG2_9GAMM</name>
<dbReference type="Gene3D" id="2.40.420.20">
    <property type="match status" value="1"/>
</dbReference>
<dbReference type="GO" id="GO:0060003">
    <property type="term" value="P:copper ion export"/>
    <property type="evidence" value="ECO:0007669"/>
    <property type="project" value="TreeGrafter"/>
</dbReference>
<dbReference type="AlphaFoldDB" id="A0A380BYG2"/>
<organism evidence="7 8">
    <name type="scientific">Shewanella morhuae</name>
    <dbReference type="NCBI Taxonomy" id="365591"/>
    <lineage>
        <taxon>Bacteria</taxon>
        <taxon>Pseudomonadati</taxon>
        <taxon>Pseudomonadota</taxon>
        <taxon>Gammaproteobacteria</taxon>
        <taxon>Alteromonadales</taxon>
        <taxon>Shewanellaceae</taxon>
        <taxon>Shewanella</taxon>
    </lineage>
</organism>
<dbReference type="PANTHER" id="PTHR30097:SF4">
    <property type="entry name" value="SLR6042 PROTEIN"/>
    <property type="match status" value="1"/>
</dbReference>
<evidence type="ECO:0000313" key="8">
    <source>
        <dbReference type="Proteomes" id="UP000255061"/>
    </source>
</evidence>
<dbReference type="EMBL" id="UGYV01000004">
    <property type="protein sequence ID" value="SUJ09553.1"/>
    <property type="molecule type" value="Genomic_DNA"/>
</dbReference>
<dbReference type="GeneID" id="41838824"/>
<feature type="domain" description="CzcB-like barrel-sandwich hybrid" evidence="5">
    <location>
        <begin position="81"/>
        <end position="144"/>
    </location>
</feature>
<protein>
    <submittedName>
        <fullName evidence="7">Cation efflux system protein CzcB</fullName>
    </submittedName>
</protein>
<dbReference type="Proteomes" id="UP000255061">
    <property type="component" value="Unassembled WGS sequence"/>
</dbReference>
<feature type="signal peptide" evidence="3">
    <location>
        <begin position="1"/>
        <end position="25"/>
    </location>
</feature>
<dbReference type="InterPro" id="IPR011053">
    <property type="entry name" value="Single_hybrid_motif"/>
</dbReference>
<accession>A0A380BYG2</accession>
<comment type="similarity">
    <text evidence="1">Belongs to the membrane fusion protein (MFP) (TC 8.A.1) family.</text>
</comment>
<feature type="domain" description="CzcB-like C-terminal circularly permuted SH3-like" evidence="6">
    <location>
        <begin position="236"/>
        <end position="296"/>
    </location>
</feature>
<evidence type="ECO:0000259" key="4">
    <source>
        <dbReference type="Pfam" id="PF25954"/>
    </source>
</evidence>
<dbReference type="InterPro" id="IPR058649">
    <property type="entry name" value="CzcB_C"/>
</dbReference>
<dbReference type="Pfam" id="PF25954">
    <property type="entry name" value="Beta-barrel_RND_2"/>
    <property type="match status" value="1"/>
</dbReference>
<dbReference type="Pfam" id="PF25973">
    <property type="entry name" value="BSH_CzcB"/>
    <property type="match status" value="1"/>
</dbReference>
<evidence type="ECO:0000313" key="7">
    <source>
        <dbReference type="EMBL" id="SUJ09553.1"/>
    </source>
</evidence>
<dbReference type="InterPro" id="IPR058647">
    <property type="entry name" value="BSH_CzcB-like"/>
</dbReference>
<dbReference type="FunFam" id="2.40.30.170:FF:000010">
    <property type="entry name" value="Efflux RND transporter periplasmic adaptor subunit"/>
    <property type="match status" value="1"/>
</dbReference>
<feature type="chain" id="PRO_5016714536" evidence="3">
    <location>
        <begin position="26"/>
        <end position="308"/>
    </location>
</feature>
<dbReference type="SUPFAM" id="SSF51230">
    <property type="entry name" value="Single hybrid motif"/>
    <property type="match status" value="1"/>
</dbReference>
<sequence>MKLISSFTKVLFLTSFLFFTGSIFAESGHGDESEHEEEGHIELSNEQIQHAGIVVSTVGANVIRDVLPVYGLVATNAESLQVVNARFDGVVRDVKKSIGDPVRKGETLLIVEANESLKNYSITSEINGYITQRNINIGEKTNETPLLVIQDFSTVWVELSIFPKDLPLVKLNQTVNIQSTDLKNISEGKIIYISPFGQVQSQATKARVLLENSNNIWKPGLFVNANITLDEINAPVSIRNEAIQVIEDKNVVFVKGESGFEPREVSLGRTDGQYSEVLTGLSVGEMYVSNNSFVLKSELGKEDAEHGH</sequence>
<dbReference type="GO" id="GO:0046914">
    <property type="term" value="F:transition metal ion binding"/>
    <property type="evidence" value="ECO:0007669"/>
    <property type="project" value="TreeGrafter"/>
</dbReference>